<name>A0A6C0HNM1_9ZZZZ</name>
<protein>
    <submittedName>
        <fullName evidence="2">Uncharacterized protein</fullName>
    </submittedName>
</protein>
<evidence type="ECO:0000256" key="1">
    <source>
        <dbReference type="SAM" id="Coils"/>
    </source>
</evidence>
<proteinExistence type="predicted"/>
<dbReference type="AlphaFoldDB" id="A0A6C0HNM1"/>
<feature type="coiled-coil region" evidence="1">
    <location>
        <begin position="19"/>
        <end position="46"/>
    </location>
</feature>
<accession>A0A6C0HNM1</accession>
<dbReference type="EMBL" id="MN739993">
    <property type="protein sequence ID" value="QHT81950.1"/>
    <property type="molecule type" value="Genomic_DNA"/>
</dbReference>
<reference evidence="2" key="1">
    <citation type="journal article" date="2020" name="Nature">
        <title>Giant virus diversity and host interactions through global metagenomics.</title>
        <authorList>
            <person name="Schulz F."/>
            <person name="Roux S."/>
            <person name="Paez-Espino D."/>
            <person name="Jungbluth S."/>
            <person name="Walsh D.A."/>
            <person name="Denef V.J."/>
            <person name="McMahon K.D."/>
            <person name="Konstantinidis K.T."/>
            <person name="Eloe-Fadrosh E.A."/>
            <person name="Kyrpides N.C."/>
            <person name="Woyke T."/>
        </authorList>
    </citation>
    <scope>NUCLEOTIDE SEQUENCE</scope>
    <source>
        <strain evidence="2">GVMAG-M-3300023184-160</strain>
    </source>
</reference>
<evidence type="ECO:0000313" key="2">
    <source>
        <dbReference type="EMBL" id="QHT81950.1"/>
    </source>
</evidence>
<keyword evidence="1" id="KW-0175">Coiled coil</keyword>
<organism evidence="2">
    <name type="scientific">viral metagenome</name>
    <dbReference type="NCBI Taxonomy" id="1070528"/>
    <lineage>
        <taxon>unclassified sequences</taxon>
        <taxon>metagenomes</taxon>
        <taxon>organismal metagenomes</taxon>
    </lineage>
</organism>
<sequence length="83" mass="9814">MSQHPYVLFVKEYQEHERIGKAYEKQAKTEENIDELENQLSASYDKMWALGTEVMLIGEINQKRYVLKVARLFNNVWLGTSFD</sequence>